<protein>
    <submittedName>
        <fullName evidence="1">Uncharacterized protein</fullName>
    </submittedName>
</protein>
<evidence type="ECO:0000313" key="1">
    <source>
        <dbReference type="EMBL" id="KAK4134440.1"/>
    </source>
</evidence>
<reference evidence="1" key="2">
    <citation type="submission" date="2023-05" db="EMBL/GenBank/DDBJ databases">
        <authorList>
            <consortium name="Lawrence Berkeley National Laboratory"/>
            <person name="Steindorff A."/>
            <person name="Hensen N."/>
            <person name="Bonometti L."/>
            <person name="Westerberg I."/>
            <person name="Brannstrom I.O."/>
            <person name="Guillou S."/>
            <person name="Cros-Aarteil S."/>
            <person name="Calhoun S."/>
            <person name="Haridas S."/>
            <person name="Kuo A."/>
            <person name="Mondo S."/>
            <person name="Pangilinan J."/>
            <person name="Riley R."/>
            <person name="Labutti K."/>
            <person name="Andreopoulos B."/>
            <person name="Lipzen A."/>
            <person name="Chen C."/>
            <person name="Yanf M."/>
            <person name="Daum C."/>
            <person name="Ng V."/>
            <person name="Clum A."/>
            <person name="Ohm R."/>
            <person name="Martin F."/>
            <person name="Silar P."/>
            <person name="Natvig D."/>
            <person name="Lalanne C."/>
            <person name="Gautier V."/>
            <person name="Ament-Velasquez S.L."/>
            <person name="Kruys A."/>
            <person name="Hutchinson M.I."/>
            <person name="Powell A.J."/>
            <person name="Barry K."/>
            <person name="Miller A.N."/>
            <person name="Grigoriev I.V."/>
            <person name="Debuchy R."/>
            <person name="Gladieux P."/>
            <person name="Thoren M.H."/>
            <person name="Johannesson H."/>
        </authorList>
    </citation>
    <scope>NUCLEOTIDE SEQUENCE</scope>
    <source>
        <strain evidence="1">CBS 123565</strain>
    </source>
</reference>
<dbReference type="EMBL" id="MU853408">
    <property type="protein sequence ID" value="KAK4134440.1"/>
    <property type="molecule type" value="Genomic_DNA"/>
</dbReference>
<keyword evidence="2" id="KW-1185">Reference proteome</keyword>
<accession>A0AAN6UKH4</accession>
<name>A0AAN6UKH4_9PEZI</name>
<dbReference type="AlphaFoldDB" id="A0AAN6UKH4"/>
<evidence type="ECO:0000313" key="2">
    <source>
        <dbReference type="Proteomes" id="UP001304895"/>
    </source>
</evidence>
<organism evidence="1 2">
    <name type="scientific">Trichocladium antarcticum</name>
    <dbReference type="NCBI Taxonomy" id="1450529"/>
    <lineage>
        <taxon>Eukaryota</taxon>
        <taxon>Fungi</taxon>
        <taxon>Dikarya</taxon>
        <taxon>Ascomycota</taxon>
        <taxon>Pezizomycotina</taxon>
        <taxon>Sordariomycetes</taxon>
        <taxon>Sordariomycetidae</taxon>
        <taxon>Sordariales</taxon>
        <taxon>Chaetomiaceae</taxon>
        <taxon>Trichocladium</taxon>
    </lineage>
</organism>
<comment type="caution">
    <text evidence="1">The sequence shown here is derived from an EMBL/GenBank/DDBJ whole genome shotgun (WGS) entry which is preliminary data.</text>
</comment>
<sequence>MAAQPPSRLLSTHARVHPPYLPYLNNASRTSSKSMKWVTPLAAVVCAGYAVASYREAQVSARLAAADSAATATAAQRRRDAQMADAYGDRGSLEALERAMRVYEAQQGNE</sequence>
<proteinExistence type="predicted"/>
<reference evidence="1" key="1">
    <citation type="journal article" date="2023" name="Mol. Phylogenet. Evol.">
        <title>Genome-scale phylogeny and comparative genomics of the fungal order Sordariales.</title>
        <authorList>
            <person name="Hensen N."/>
            <person name="Bonometti L."/>
            <person name="Westerberg I."/>
            <person name="Brannstrom I.O."/>
            <person name="Guillou S."/>
            <person name="Cros-Aarteil S."/>
            <person name="Calhoun S."/>
            <person name="Haridas S."/>
            <person name="Kuo A."/>
            <person name="Mondo S."/>
            <person name="Pangilinan J."/>
            <person name="Riley R."/>
            <person name="LaButti K."/>
            <person name="Andreopoulos B."/>
            <person name="Lipzen A."/>
            <person name="Chen C."/>
            <person name="Yan M."/>
            <person name="Daum C."/>
            <person name="Ng V."/>
            <person name="Clum A."/>
            <person name="Steindorff A."/>
            <person name="Ohm R.A."/>
            <person name="Martin F."/>
            <person name="Silar P."/>
            <person name="Natvig D.O."/>
            <person name="Lalanne C."/>
            <person name="Gautier V."/>
            <person name="Ament-Velasquez S.L."/>
            <person name="Kruys A."/>
            <person name="Hutchinson M.I."/>
            <person name="Powell A.J."/>
            <person name="Barry K."/>
            <person name="Miller A.N."/>
            <person name="Grigoriev I.V."/>
            <person name="Debuchy R."/>
            <person name="Gladieux P."/>
            <person name="Hiltunen Thoren M."/>
            <person name="Johannesson H."/>
        </authorList>
    </citation>
    <scope>NUCLEOTIDE SEQUENCE</scope>
    <source>
        <strain evidence="1">CBS 123565</strain>
    </source>
</reference>
<dbReference type="Proteomes" id="UP001304895">
    <property type="component" value="Unassembled WGS sequence"/>
</dbReference>
<gene>
    <name evidence="1" type="ORF">BT67DRAFT_379651</name>
</gene>